<dbReference type="SUPFAM" id="SSF56024">
    <property type="entry name" value="Phospholipase D/nuclease"/>
    <property type="match status" value="1"/>
</dbReference>
<dbReference type="AlphaFoldDB" id="A0A316WDM2"/>
<keyword evidence="2" id="KW-0378">Hydrolase</keyword>
<evidence type="ECO:0000259" key="1">
    <source>
        <dbReference type="Pfam" id="PF13091"/>
    </source>
</evidence>
<dbReference type="Gene3D" id="3.30.870.10">
    <property type="entry name" value="Endonuclease Chain A"/>
    <property type="match status" value="1"/>
</dbReference>
<protein>
    <submittedName>
        <fullName evidence="2">NgoFVII family restriction endonuclease</fullName>
    </submittedName>
</protein>
<keyword evidence="2" id="KW-0255">Endonuclease</keyword>
<proteinExistence type="predicted"/>
<comment type="caution">
    <text evidence="2">The sequence shown here is derived from an EMBL/GenBank/DDBJ whole genome shotgun (WGS) entry which is preliminary data.</text>
</comment>
<dbReference type="InterPro" id="IPR025202">
    <property type="entry name" value="PLD-like_dom"/>
</dbReference>
<evidence type="ECO:0000313" key="2">
    <source>
        <dbReference type="EMBL" id="PWN58423.1"/>
    </source>
</evidence>
<dbReference type="Pfam" id="PF13091">
    <property type="entry name" value="PLDc_2"/>
    <property type="match status" value="1"/>
</dbReference>
<dbReference type="EMBL" id="PPEG02000011">
    <property type="protein sequence ID" value="PWN58423.1"/>
    <property type="molecule type" value="Genomic_DNA"/>
</dbReference>
<evidence type="ECO:0000313" key="3">
    <source>
        <dbReference type="Proteomes" id="UP000236413"/>
    </source>
</evidence>
<keyword evidence="2" id="KW-0540">Nuclease</keyword>
<dbReference type="RefSeq" id="WP_103234291.1">
    <property type="nucleotide sequence ID" value="NZ_PPEG02000011.1"/>
</dbReference>
<organism evidence="2 3">
    <name type="scientific">Chryseobacterium viscerum</name>
    <dbReference type="NCBI Taxonomy" id="1037377"/>
    <lineage>
        <taxon>Bacteria</taxon>
        <taxon>Pseudomonadati</taxon>
        <taxon>Bacteroidota</taxon>
        <taxon>Flavobacteriia</taxon>
        <taxon>Flavobacteriales</taxon>
        <taxon>Weeksellaceae</taxon>
        <taxon>Chryseobacterium group</taxon>
        <taxon>Chryseobacterium</taxon>
    </lineage>
</organism>
<feature type="domain" description="Phospholipase D-like" evidence="1">
    <location>
        <begin position="63"/>
        <end position="137"/>
    </location>
</feature>
<name>A0A316WDM2_9FLAO</name>
<dbReference type="GO" id="GO:0004519">
    <property type="term" value="F:endonuclease activity"/>
    <property type="evidence" value="ECO:0007669"/>
    <property type="project" value="UniProtKB-KW"/>
</dbReference>
<sequence>MIQHKLKLSTDFENILRDCEEVWIAAAMISDTGFEFIQQHINPSAKQNYLVGIGLPTSPKVLQSLKDLDENGYFESRIYHKPDRLFHPKVYLFKSNGKITAYVGSGNCTYGGFDKNVEVSIKTDDNNVCENLVQWFKTSFKFSILITDDFLENYRMIYKNRIVRMKDEKKELQILFPENYGSNLDQMDFINQYFKREHYAAFEGTKPWNTSIAVNKEREKVRSLLYKLNDKLIPIFRSKNWDLSQHYHFDDIVSNAVHGLRTSPELRALWLHYGRDKKEIKNYGDDQTPLDYIRLQVIVHKDSVGIWNRVGKNNGSKIDRKNLKDNLLKDPDYRKKLFEIFMTLDDDYYISLNDEVLYISDIFDEAQLTAFLLQDDYKHYFTIGIDFSPDDTRLSKENIISTIIQNFELLLPTYEMIKHEMPV</sequence>
<accession>A0A316WDM2</accession>
<dbReference type="CDD" id="cd09117">
    <property type="entry name" value="PLDc_Bfil_DEXD_like"/>
    <property type="match status" value="1"/>
</dbReference>
<gene>
    <name evidence="2" type="ORF">C1634_023005</name>
</gene>
<reference evidence="2 3" key="1">
    <citation type="submission" date="2018-04" db="EMBL/GenBank/DDBJ databases">
        <title>Chryseobacterium oncorhynchi 701B-08T from rainbow trout, and Chryseobacterium viscerum 687B-08T from diseased fish.</title>
        <authorList>
            <person name="Jeong J.-J."/>
            <person name="Lee Y.J."/>
            <person name="Pathiraja D."/>
            <person name="Park B."/>
            <person name="Choi I.-G."/>
            <person name="Kim K.D."/>
        </authorList>
    </citation>
    <scope>NUCLEOTIDE SEQUENCE [LARGE SCALE GENOMIC DNA]</scope>
    <source>
        <strain evidence="2 3">687B-08</strain>
    </source>
</reference>
<dbReference type="Proteomes" id="UP000236413">
    <property type="component" value="Unassembled WGS sequence"/>
</dbReference>